<dbReference type="AlphaFoldDB" id="A0A1I8HS52"/>
<name>A0A1I8HS52_9PLAT</name>
<reference evidence="2 3" key="1">
    <citation type="submission" date="2016-11" db="UniProtKB">
        <authorList>
            <consortium name="WormBaseParasite"/>
        </authorList>
    </citation>
    <scope>IDENTIFICATION</scope>
</reference>
<evidence type="ECO:0000313" key="3">
    <source>
        <dbReference type="WBParaSite" id="maker-uti_cns_0011534-snap-gene-0.4-mRNA-1"/>
    </source>
</evidence>
<dbReference type="SUPFAM" id="SSF75399">
    <property type="entry name" value="Plakin repeat"/>
    <property type="match status" value="1"/>
</dbReference>
<dbReference type="Gene3D" id="3.90.1290.10">
    <property type="entry name" value="Plakin repeat"/>
    <property type="match status" value="1"/>
</dbReference>
<dbReference type="InterPro" id="IPR035915">
    <property type="entry name" value="Plakin_repeat_sf"/>
</dbReference>
<proteinExistence type="predicted"/>
<protein>
    <submittedName>
        <fullName evidence="2 3">Asparaginase</fullName>
    </submittedName>
</protein>
<dbReference type="WBParaSite" id="maker-uti_cns_0007728-snap-gene-0.6-mRNA-1">
    <property type="protein sequence ID" value="maker-uti_cns_0007728-snap-gene-0.6-mRNA-1"/>
    <property type="gene ID" value="maker-uti_cns_0007728-snap-gene-0.6"/>
</dbReference>
<sequence length="185" mass="19773">EAATSEVTKDEERSYGVITIRTRRETRPFVVSHAVDPSNGAWLTAKAAIESGIIDPTAGLYRGAGGVGLPMTEALRQGLVAVDYYGGSGGGAEEEGEEIMQSFTVVGVVDQRNKEIVGFSRAVELGLLDPADGSYSGLGDGARLDAAEAIRRGFLKVNLNRDPSSLLQQDPEKRAVSERFMKLRS</sequence>
<dbReference type="WBParaSite" id="maker-uti_cns_0011534-snap-gene-0.4-mRNA-1">
    <property type="protein sequence ID" value="maker-uti_cns_0011534-snap-gene-0.4-mRNA-1"/>
    <property type="gene ID" value="maker-uti_cns_0011534-snap-gene-0.4"/>
</dbReference>
<evidence type="ECO:0000313" key="1">
    <source>
        <dbReference type="Proteomes" id="UP000095280"/>
    </source>
</evidence>
<evidence type="ECO:0000313" key="2">
    <source>
        <dbReference type="WBParaSite" id="maker-uti_cns_0007728-snap-gene-0.6-mRNA-1"/>
    </source>
</evidence>
<dbReference type="Proteomes" id="UP000095280">
    <property type="component" value="Unplaced"/>
</dbReference>
<accession>A0A1I8HS52</accession>
<organism evidence="1 2">
    <name type="scientific">Macrostomum lignano</name>
    <dbReference type="NCBI Taxonomy" id="282301"/>
    <lineage>
        <taxon>Eukaryota</taxon>
        <taxon>Metazoa</taxon>
        <taxon>Spiralia</taxon>
        <taxon>Lophotrochozoa</taxon>
        <taxon>Platyhelminthes</taxon>
        <taxon>Rhabditophora</taxon>
        <taxon>Macrostomorpha</taxon>
        <taxon>Macrostomida</taxon>
        <taxon>Macrostomidae</taxon>
        <taxon>Macrostomum</taxon>
    </lineage>
</organism>
<keyword evidence="1" id="KW-1185">Reference proteome</keyword>